<name>A0A401Z4N3_9ACTN</name>
<proteinExistence type="predicted"/>
<sequence length="233" mass="24748">MSARDGIAWLREAHELGTDYRVTFARGLEPPELLTRMGCDPTTAVPMGLVDATETYFDTGVETIRAGTSHGWAYAVETTGNRGFKKGVLDTVSAGTEAVLVYSDCNPVAYLIYARDGEVVCGFEEEAPEDRFGTDPDRLLPHMITAGLLAPDGTPVDDDTQARGCELRMAETVFGLDLPHHDVVHGPLLAAGLREGLSAPLPVDTSPPQPIPVHDTGPITPTATAIAAEPPGE</sequence>
<keyword evidence="2" id="KW-1185">Reference proteome</keyword>
<evidence type="ECO:0000313" key="2">
    <source>
        <dbReference type="Proteomes" id="UP000286931"/>
    </source>
</evidence>
<dbReference type="OrthoDB" id="4173390at2"/>
<dbReference type="EMBL" id="BIFH01000053">
    <property type="protein sequence ID" value="GCE01809.1"/>
    <property type="molecule type" value="Genomic_DNA"/>
</dbReference>
<accession>A0A401Z4N3</accession>
<protein>
    <submittedName>
        <fullName evidence="1">Uncharacterized protein</fullName>
    </submittedName>
</protein>
<comment type="caution">
    <text evidence="1">The sequence shown here is derived from an EMBL/GenBank/DDBJ whole genome shotgun (WGS) entry which is preliminary data.</text>
</comment>
<dbReference type="Pfam" id="PF20062">
    <property type="entry name" value="DUF6461"/>
    <property type="match status" value="1"/>
</dbReference>
<dbReference type="Proteomes" id="UP000286931">
    <property type="component" value="Unassembled WGS sequence"/>
</dbReference>
<dbReference type="InterPro" id="IPR045592">
    <property type="entry name" value="DUF6461"/>
</dbReference>
<reference evidence="1 2" key="1">
    <citation type="submission" date="2018-12" db="EMBL/GenBank/DDBJ databases">
        <title>Draft genome sequence of Embleya hyalina NBRC 13850T.</title>
        <authorList>
            <person name="Komaki H."/>
            <person name="Hosoyama A."/>
            <person name="Kimura A."/>
            <person name="Ichikawa N."/>
            <person name="Tamura T."/>
        </authorList>
    </citation>
    <scope>NUCLEOTIDE SEQUENCE [LARGE SCALE GENOMIC DNA]</scope>
    <source>
        <strain evidence="1 2">NBRC 13850</strain>
    </source>
</reference>
<dbReference type="AlphaFoldDB" id="A0A401Z4N3"/>
<evidence type="ECO:0000313" key="1">
    <source>
        <dbReference type="EMBL" id="GCE01809.1"/>
    </source>
</evidence>
<gene>
    <name evidence="1" type="ORF">EHYA_09583</name>
</gene>
<organism evidence="1 2">
    <name type="scientific">Embleya hyalina</name>
    <dbReference type="NCBI Taxonomy" id="516124"/>
    <lineage>
        <taxon>Bacteria</taxon>
        <taxon>Bacillati</taxon>
        <taxon>Actinomycetota</taxon>
        <taxon>Actinomycetes</taxon>
        <taxon>Kitasatosporales</taxon>
        <taxon>Streptomycetaceae</taxon>
        <taxon>Embleya</taxon>
    </lineage>
</organism>
<dbReference type="RefSeq" id="WP_126643400.1">
    <property type="nucleotide sequence ID" value="NZ_BIFH01000053.1"/>
</dbReference>